<feature type="compositionally biased region" description="Polar residues" evidence="1">
    <location>
        <begin position="677"/>
        <end position="690"/>
    </location>
</feature>
<evidence type="ECO:0000313" key="4">
    <source>
        <dbReference type="RefSeq" id="XP_013412559.1"/>
    </source>
</evidence>
<dbReference type="PANTHER" id="PTHR28155:SF1">
    <property type="entry name" value="DNA-DIRECTED RNA POLYMERASE I SUBUNIT RPA34.5-DOMAIN-CONTAINING PROTEIN"/>
    <property type="match status" value="1"/>
</dbReference>
<feature type="compositionally biased region" description="Basic and acidic residues" evidence="1">
    <location>
        <begin position="306"/>
        <end position="317"/>
    </location>
</feature>
<dbReference type="InterPro" id="IPR013240">
    <property type="entry name" value="DNA-dir_RNA_pol1_su_RPA34"/>
</dbReference>
<sequence length="716" mass="78872">MSKRSEISPKFAFFSPLTKVSSQESNISTASDQEGIGKQKKHKKKKSSEKSEKTSLKSGSSGIQPITSSEDSDEVLRNPKVQVPVKKVPTKPLVEEQTKENLHIISSSSSSESEEGDQTQMLSGKSETSKRKRQMPSAPLHSGKSASQPMASTSESDTELPNSKFATPKTKKIKTESQAKITAYLSPKSALREKASPKKKKENNKAENVLKPNNEPQSDVDQDLSDLAKKIADDSQFSDAASEVSFSLHGSPRKAHLPKKRFMENIVTSPAKFKKVMPTSDSLNDVETAKKNISDSPSKAKKKKKEKGDKNKNKLDDTLSAVFKSPSKTKKGAIEGRNTENHETNGVRKAQKSVISSEFSANQHELDISVSLNNENPDISQTNDHEMSSDAEEWPRLNETDSAVLDKSRKRRLPVSGSKDHKGSSDDSEEEVQPSQKCSPAGKAGSGMGSPSKSASKVQDMSESSDSEVEVPDVQGTPAPSGGKKRQLRFAVPEDMTEFDFTPSKHRIYLEDVMKEGKELWLIQTPVDFDVSQMDGQGVILNGSQPLKNGDKASRGFVVLERTYEVLSCRDDSLSTSNLNLLLPRKADQKLKTGLPFSGRMTIVETVQVPSVQIPEPVVRNYDLPPGLRQRFQPFGSDSPVEMVCSVHSELKKTEKKKKKKKKAKEREVAEDANKTGALTNSVDAGTEYNQGDAKPHKHSKKKKKKEKKKHKKNKD</sequence>
<organism evidence="2 4">
    <name type="scientific">Lingula anatina</name>
    <name type="common">Brachiopod</name>
    <name type="synonym">Lingula unguis</name>
    <dbReference type="NCBI Taxonomy" id="7574"/>
    <lineage>
        <taxon>Eukaryota</taxon>
        <taxon>Metazoa</taxon>
        <taxon>Spiralia</taxon>
        <taxon>Lophotrochozoa</taxon>
        <taxon>Brachiopoda</taxon>
        <taxon>Linguliformea</taxon>
        <taxon>Lingulata</taxon>
        <taxon>Lingulida</taxon>
        <taxon>Linguloidea</taxon>
        <taxon>Lingulidae</taxon>
        <taxon>Lingula</taxon>
    </lineage>
</organism>
<dbReference type="Pfam" id="PF08208">
    <property type="entry name" value="RNA_polI_A34"/>
    <property type="match status" value="1"/>
</dbReference>
<gene>
    <name evidence="3 4" type="primary">LOC106175212</name>
</gene>
<feature type="compositionally biased region" description="Basic residues" evidence="1">
    <location>
        <begin position="38"/>
        <end position="47"/>
    </location>
</feature>
<feature type="compositionally biased region" description="Basic and acidic residues" evidence="1">
    <location>
        <begin position="665"/>
        <end position="674"/>
    </location>
</feature>
<feature type="compositionally biased region" description="Polar residues" evidence="1">
    <location>
        <begin position="353"/>
        <end position="363"/>
    </location>
</feature>
<feature type="compositionally biased region" description="Polar residues" evidence="1">
    <location>
        <begin position="370"/>
        <end position="382"/>
    </location>
</feature>
<feature type="region of interest" description="Disordered" evidence="1">
    <location>
        <begin position="18"/>
        <end position="490"/>
    </location>
</feature>
<feature type="region of interest" description="Disordered" evidence="1">
    <location>
        <begin position="651"/>
        <end position="716"/>
    </location>
</feature>
<feature type="compositionally biased region" description="Basic residues" evidence="1">
    <location>
        <begin position="654"/>
        <end position="664"/>
    </location>
</feature>
<keyword evidence="2" id="KW-1185">Reference proteome</keyword>
<dbReference type="OrthoDB" id="6124682at2759"/>
<dbReference type="RefSeq" id="XP_013412559.1">
    <property type="nucleotide sequence ID" value="XM_013557105.2"/>
</dbReference>
<evidence type="ECO:0000256" key="1">
    <source>
        <dbReference type="SAM" id="MobiDB-lite"/>
    </source>
</evidence>
<dbReference type="GeneID" id="106175212"/>
<evidence type="ECO:0000313" key="3">
    <source>
        <dbReference type="RefSeq" id="XP_013412558.1"/>
    </source>
</evidence>
<dbReference type="AlphaFoldDB" id="A0A1S3JRF1"/>
<dbReference type="STRING" id="7574.A0A1S3JRF1"/>
<name>A0A1S3JRF1_LINAN</name>
<feature type="compositionally biased region" description="Basic residues" evidence="1">
    <location>
        <begin position="251"/>
        <end position="260"/>
    </location>
</feature>
<feature type="compositionally biased region" description="Basic and acidic residues" evidence="1">
    <location>
        <begin position="332"/>
        <end position="346"/>
    </location>
</feature>
<feature type="compositionally biased region" description="Polar residues" evidence="1">
    <location>
        <begin position="18"/>
        <end position="32"/>
    </location>
</feature>
<feature type="compositionally biased region" description="Basic residues" evidence="1">
    <location>
        <begin position="696"/>
        <end position="716"/>
    </location>
</feature>
<dbReference type="RefSeq" id="XP_013412558.1">
    <property type="nucleotide sequence ID" value="XM_013557104.2"/>
</dbReference>
<feature type="compositionally biased region" description="Polar residues" evidence="1">
    <location>
        <begin position="449"/>
        <end position="459"/>
    </location>
</feature>
<feature type="compositionally biased region" description="Polar residues" evidence="1">
    <location>
        <begin position="144"/>
        <end position="165"/>
    </location>
</feature>
<evidence type="ECO:0000313" key="2">
    <source>
        <dbReference type="Proteomes" id="UP000085678"/>
    </source>
</evidence>
<dbReference type="PANTHER" id="PTHR28155">
    <property type="entry name" value="ACR243WP"/>
    <property type="match status" value="1"/>
</dbReference>
<protein>
    <submittedName>
        <fullName evidence="3 4">Treacle protein isoform X1</fullName>
    </submittedName>
</protein>
<dbReference type="GO" id="GO:0006360">
    <property type="term" value="P:transcription by RNA polymerase I"/>
    <property type="evidence" value="ECO:0007669"/>
    <property type="project" value="InterPro"/>
</dbReference>
<dbReference type="Gene3D" id="6.20.250.70">
    <property type="match status" value="1"/>
</dbReference>
<reference evidence="3 4" key="1">
    <citation type="submission" date="2025-04" db="UniProtKB">
        <authorList>
            <consortium name="RefSeq"/>
        </authorList>
    </citation>
    <scope>IDENTIFICATION</scope>
    <source>
        <tissue evidence="3 4">Gonads</tissue>
    </source>
</reference>
<feature type="compositionally biased region" description="Low complexity" evidence="1">
    <location>
        <begin position="79"/>
        <end position="92"/>
    </location>
</feature>
<feature type="compositionally biased region" description="Basic and acidic residues" evidence="1">
    <location>
        <begin position="93"/>
        <end position="102"/>
    </location>
</feature>
<dbReference type="InterPro" id="IPR053263">
    <property type="entry name" value="Euk_RPA34_RNAP_subunit"/>
</dbReference>
<dbReference type="KEGG" id="lak:106175212"/>
<proteinExistence type="predicted"/>
<dbReference type="Proteomes" id="UP000085678">
    <property type="component" value="Unplaced"/>
</dbReference>
<feature type="compositionally biased region" description="Basic and acidic residues" evidence="1">
    <location>
        <begin position="383"/>
        <end position="407"/>
    </location>
</feature>
<accession>A0A1S3JRF1</accession>